<dbReference type="EMBL" id="KL662100">
    <property type="protein sequence ID" value="KFM23772.1"/>
    <property type="molecule type" value="Genomic_DNA"/>
</dbReference>
<dbReference type="InterPro" id="IPR029055">
    <property type="entry name" value="Ntn_hydrolases_N"/>
</dbReference>
<sequence length="759" mass="81193">MTCLRIDRCPAILAKWLWHPLGFVFERSQIRCPPPAALGPTLLPWIGSESGKAMLLRVPSLTPSLPPPPLPTRPVCGIFGYYNYQVPRTRLEILHLLLTGLQRQEYRGYDSAGLAIDAVPMAPDAAPNAPAPPALVVKGPGKIVDLEALVSREMAAGGHDPASRFEVHAGIAHTRWATHGVPSTANSHPHASNAAGDFLAVHNGIITNYKALRGFLQGHGEVFATETDTEAMRMLEGAYGLLVKSRHHPGSLVACKRGSPLILGLRGSPGCVSVASPAKGGEATRGAVAACAPGARPGAWECFVASDAAAVVEHTKRVIVLEDNDLAHIWAGGYEILNAEREGDGDGIEAPRPVPRSLQTLEMEVSQIMKGGYDHFMQKEIHEQPESVLQTMRGRVKFERSSSETDRYRERRIKLGGLTEWLDTIRTGRRIIFVGCGTSYHACLAARQTVEELVEVPVALELASDLLDRRAPIFRDDTCVFVSQSGETADTLQALEYAKSRGALCVGLTNTVGSSIARATHCGVHVNAGCEVGVASTKAYTSQVVAVTMVALALSEDSIAKRDARDAVIDSLGALPGALRRALALDPELARLAGRLAGETSLLLFGRGYNYATALEGALKVKEVALMHSEGLLAGEMKHGPLALVDESLPVIVLATRDAMHAKMLSVIAQLRARRARLIVVACEGDAEVEEACGVDCLQPIVNVVPLQLLAYHLTLLRGHNVDQPRNLAKSVTVSEEDGSLNCSRGKRGKAVPNGFGAR</sequence>
<dbReference type="PROSITE" id="PS51278">
    <property type="entry name" value="GATASE_TYPE_2"/>
    <property type="match status" value="1"/>
</dbReference>
<dbReference type="Pfam" id="PF01380">
    <property type="entry name" value="SIS"/>
    <property type="match status" value="2"/>
</dbReference>
<dbReference type="GO" id="GO:0097367">
    <property type="term" value="F:carbohydrate derivative binding"/>
    <property type="evidence" value="ECO:0007669"/>
    <property type="project" value="InterPro"/>
</dbReference>
<keyword evidence="3 10" id="KW-0032">Aminotransferase</keyword>
<dbReference type="PANTHER" id="PTHR10937:SF0">
    <property type="entry name" value="GLUTAMINE--FRUCTOSE-6-PHOSPHATE TRANSAMINASE (ISOMERIZING)"/>
    <property type="match status" value="1"/>
</dbReference>
<comment type="catalytic activity">
    <reaction evidence="1">
        <text>D-fructose 6-phosphate + L-glutamine = D-glucosamine 6-phosphate + L-glutamate</text>
        <dbReference type="Rhea" id="RHEA:13237"/>
        <dbReference type="ChEBI" id="CHEBI:29985"/>
        <dbReference type="ChEBI" id="CHEBI:58359"/>
        <dbReference type="ChEBI" id="CHEBI:58725"/>
        <dbReference type="ChEBI" id="CHEBI:61527"/>
        <dbReference type="EC" id="2.6.1.16"/>
    </reaction>
</comment>
<proteinExistence type="predicted"/>
<dbReference type="Proteomes" id="UP000028924">
    <property type="component" value="Unassembled WGS sequence"/>
</dbReference>
<feature type="domain" description="Glutamine amidotransferase type-2" evidence="8">
    <location>
        <begin position="76"/>
        <end position="332"/>
    </location>
</feature>
<dbReference type="CDD" id="cd05009">
    <property type="entry name" value="SIS_GlmS_GlmD_2"/>
    <property type="match status" value="1"/>
</dbReference>
<evidence type="ECO:0000256" key="1">
    <source>
        <dbReference type="ARBA" id="ARBA00001031"/>
    </source>
</evidence>
<dbReference type="GO" id="GO:0004360">
    <property type="term" value="F:glutamine-fructose-6-phosphate transaminase (isomerizing) activity"/>
    <property type="evidence" value="ECO:0007669"/>
    <property type="project" value="UniProtKB-EC"/>
</dbReference>
<dbReference type="GO" id="GO:0006047">
    <property type="term" value="P:UDP-N-acetylglucosamine metabolic process"/>
    <property type="evidence" value="ECO:0007669"/>
    <property type="project" value="TreeGrafter"/>
</dbReference>
<dbReference type="Pfam" id="PF13522">
    <property type="entry name" value="GATase_6"/>
    <property type="match status" value="1"/>
</dbReference>
<feature type="domain" description="SIS" evidence="9">
    <location>
        <begin position="592"/>
        <end position="725"/>
    </location>
</feature>
<dbReference type="InterPro" id="IPR047084">
    <property type="entry name" value="GFAT_N"/>
</dbReference>
<dbReference type="Gene3D" id="3.60.20.10">
    <property type="entry name" value="Glutamine Phosphoribosylpyrophosphate, subunit 1, domain 1"/>
    <property type="match status" value="1"/>
</dbReference>
<evidence type="ECO:0000313" key="10">
    <source>
        <dbReference type="EMBL" id="KFM23772.1"/>
    </source>
</evidence>
<dbReference type="AlphaFoldDB" id="A0A087SDG8"/>
<dbReference type="InterPro" id="IPR017932">
    <property type="entry name" value="GATase_2_dom"/>
</dbReference>
<dbReference type="FunFam" id="3.40.50.10490:FF:000001">
    <property type="entry name" value="Glutamine--fructose-6-phosphate aminotransferase [isomerizing]"/>
    <property type="match status" value="1"/>
</dbReference>
<evidence type="ECO:0000256" key="5">
    <source>
        <dbReference type="ARBA" id="ARBA00022737"/>
    </source>
</evidence>
<dbReference type="SUPFAM" id="SSF56235">
    <property type="entry name" value="N-terminal nucleophile aminohydrolases (Ntn hydrolases)"/>
    <property type="match status" value="1"/>
</dbReference>
<keyword evidence="6" id="KW-0315">Glutamine amidotransferase</keyword>
<evidence type="ECO:0000313" key="11">
    <source>
        <dbReference type="Proteomes" id="UP000028924"/>
    </source>
</evidence>
<evidence type="ECO:0000256" key="6">
    <source>
        <dbReference type="ARBA" id="ARBA00022962"/>
    </source>
</evidence>
<organism evidence="10 11">
    <name type="scientific">Auxenochlorella protothecoides</name>
    <name type="common">Green microalga</name>
    <name type="synonym">Chlorella protothecoides</name>
    <dbReference type="NCBI Taxonomy" id="3075"/>
    <lineage>
        <taxon>Eukaryota</taxon>
        <taxon>Viridiplantae</taxon>
        <taxon>Chlorophyta</taxon>
        <taxon>core chlorophytes</taxon>
        <taxon>Trebouxiophyceae</taxon>
        <taxon>Chlorellales</taxon>
        <taxon>Chlorellaceae</taxon>
        <taxon>Auxenochlorella</taxon>
    </lineage>
</organism>
<dbReference type="NCBIfam" id="NF001484">
    <property type="entry name" value="PRK00331.1"/>
    <property type="match status" value="1"/>
</dbReference>
<dbReference type="OrthoDB" id="15235at2759"/>
<dbReference type="GO" id="GO:0006002">
    <property type="term" value="P:fructose 6-phosphate metabolic process"/>
    <property type="evidence" value="ECO:0007669"/>
    <property type="project" value="TreeGrafter"/>
</dbReference>
<dbReference type="InterPro" id="IPR046348">
    <property type="entry name" value="SIS_dom_sf"/>
</dbReference>
<dbReference type="PROSITE" id="PS51464">
    <property type="entry name" value="SIS"/>
    <property type="match status" value="2"/>
</dbReference>
<dbReference type="GO" id="GO:0046349">
    <property type="term" value="P:amino sugar biosynthetic process"/>
    <property type="evidence" value="ECO:0007669"/>
    <property type="project" value="UniProtKB-ARBA"/>
</dbReference>
<feature type="domain" description="SIS" evidence="9">
    <location>
        <begin position="421"/>
        <end position="565"/>
    </location>
</feature>
<keyword evidence="5" id="KW-0677">Repeat</keyword>
<dbReference type="STRING" id="3075.A0A087SDG8"/>
<dbReference type="GO" id="GO:0006487">
    <property type="term" value="P:protein N-linked glycosylation"/>
    <property type="evidence" value="ECO:0007669"/>
    <property type="project" value="TreeGrafter"/>
</dbReference>
<dbReference type="CDD" id="cd00714">
    <property type="entry name" value="GFAT"/>
    <property type="match status" value="1"/>
</dbReference>
<dbReference type="InterPro" id="IPR001347">
    <property type="entry name" value="SIS_dom"/>
</dbReference>
<evidence type="ECO:0000259" key="8">
    <source>
        <dbReference type="PROSITE" id="PS51278"/>
    </source>
</evidence>
<dbReference type="CDD" id="cd05008">
    <property type="entry name" value="SIS_GlmS_GlmD_1"/>
    <property type="match status" value="1"/>
</dbReference>
<dbReference type="InterPro" id="IPR035490">
    <property type="entry name" value="GlmS/FrlB_SIS"/>
</dbReference>
<keyword evidence="11" id="KW-1185">Reference proteome</keyword>
<gene>
    <name evidence="10" type="ORF">F751_5829</name>
</gene>
<dbReference type="Gene3D" id="3.40.50.10490">
    <property type="entry name" value="Glucose-6-phosphate isomerase like protein, domain 1"/>
    <property type="match status" value="2"/>
</dbReference>
<dbReference type="FunFam" id="3.40.50.10490:FF:000002">
    <property type="entry name" value="Glutamine--fructose-6-phosphate aminotransferase [isomerizing]"/>
    <property type="match status" value="1"/>
</dbReference>
<reference evidence="10 11" key="1">
    <citation type="journal article" date="2014" name="BMC Genomics">
        <title>Oil accumulation mechanisms of the oleaginous microalga Chlorella protothecoides revealed through its genome, transcriptomes, and proteomes.</title>
        <authorList>
            <person name="Gao C."/>
            <person name="Wang Y."/>
            <person name="Shen Y."/>
            <person name="Yan D."/>
            <person name="He X."/>
            <person name="Dai J."/>
            <person name="Wu Q."/>
        </authorList>
    </citation>
    <scope>NUCLEOTIDE SEQUENCE [LARGE SCALE GENOMIC DNA]</scope>
    <source>
        <strain evidence="10 11">0710</strain>
    </source>
</reference>
<name>A0A087SDG8_AUXPR</name>
<accession>A0A087SDG8</accession>
<dbReference type="InterPro" id="IPR035466">
    <property type="entry name" value="GlmS/AgaS_SIS"/>
</dbReference>
<dbReference type="GeneID" id="23617220"/>
<protein>
    <recommendedName>
        <fullName evidence="2">glutamine--fructose-6-phosphate transaminase (isomerizing)</fullName>
        <ecNumber evidence="2">2.6.1.16</ecNumber>
    </recommendedName>
</protein>
<dbReference type="eggNOG" id="KOG1268">
    <property type="taxonomic scope" value="Eukaryota"/>
</dbReference>
<evidence type="ECO:0000256" key="3">
    <source>
        <dbReference type="ARBA" id="ARBA00022576"/>
    </source>
</evidence>
<feature type="region of interest" description="Disordered" evidence="7">
    <location>
        <begin position="740"/>
        <end position="759"/>
    </location>
</feature>
<dbReference type="SUPFAM" id="SSF53697">
    <property type="entry name" value="SIS domain"/>
    <property type="match status" value="1"/>
</dbReference>
<evidence type="ECO:0000256" key="2">
    <source>
        <dbReference type="ARBA" id="ARBA00012916"/>
    </source>
</evidence>
<dbReference type="EC" id="2.6.1.16" evidence="2"/>
<evidence type="ECO:0000256" key="7">
    <source>
        <dbReference type="SAM" id="MobiDB-lite"/>
    </source>
</evidence>
<dbReference type="KEGG" id="apro:F751_5829"/>
<evidence type="ECO:0000256" key="4">
    <source>
        <dbReference type="ARBA" id="ARBA00022679"/>
    </source>
</evidence>
<dbReference type="RefSeq" id="XP_011396650.1">
    <property type="nucleotide sequence ID" value="XM_011398348.1"/>
</dbReference>
<dbReference type="PANTHER" id="PTHR10937">
    <property type="entry name" value="GLUCOSAMINE--FRUCTOSE-6-PHOSPHATE AMINOTRANSFERASE, ISOMERIZING"/>
    <property type="match status" value="1"/>
</dbReference>
<evidence type="ECO:0000259" key="9">
    <source>
        <dbReference type="PROSITE" id="PS51464"/>
    </source>
</evidence>
<keyword evidence="4 10" id="KW-0808">Transferase</keyword>